<keyword evidence="1 4" id="KW-0808">Transferase</keyword>
<dbReference type="CDD" id="cd02440">
    <property type="entry name" value="AdoMet_MTases"/>
    <property type="match status" value="1"/>
</dbReference>
<comment type="caution">
    <text evidence="4">The sequence shown here is derived from an EMBL/GenBank/DDBJ whole genome shotgun (WGS) entry which is preliminary data.</text>
</comment>
<dbReference type="EMBL" id="QQNA01000005">
    <property type="protein sequence ID" value="RDG39920.1"/>
    <property type="molecule type" value="Genomic_DNA"/>
</dbReference>
<organism evidence="4 5">
    <name type="scientific">Streptomyces corynorhini</name>
    <dbReference type="NCBI Taxonomy" id="2282652"/>
    <lineage>
        <taxon>Bacteria</taxon>
        <taxon>Bacillati</taxon>
        <taxon>Actinomycetota</taxon>
        <taxon>Actinomycetes</taxon>
        <taxon>Kitasatosporales</taxon>
        <taxon>Streptomycetaceae</taxon>
        <taxon>Streptomyces</taxon>
    </lineage>
</organism>
<dbReference type="GO" id="GO:0032259">
    <property type="term" value="P:methylation"/>
    <property type="evidence" value="ECO:0007669"/>
    <property type="project" value="UniProtKB-KW"/>
</dbReference>
<keyword evidence="4" id="KW-0489">Methyltransferase</keyword>
<dbReference type="GO" id="GO:0017000">
    <property type="term" value="P:antibiotic biosynthetic process"/>
    <property type="evidence" value="ECO:0007669"/>
    <property type="project" value="UniProtKB-ARBA"/>
</dbReference>
<reference evidence="4 5" key="1">
    <citation type="submission" date="2018-07" db="EMBL/GenBank/DDBJ databases">
        <title>Streptomyces species from bats.</title>
        <authorList>
            <person name="Dunlap C."/>
        </authorList>
    </citation>
    <scope>NUCLEOTIDE SEQUENCE [LARGE SCALE GENOMIC DNA]</scope>
    <source>
        <strain evidence="4 5">AC230</strain>
    </source>
</reference>
<dbReference type="Pfam" id="PF13649">
    <property type="entry name" value="Methyltransf_25"/>
    <property type="match status" value="1"/>
</dbReference>
<dbReference type="Proteomes" id="UP000253741">
    <property type="component" value="Unassembled WGS sequence"/>
</dbReference>
<sequence length="568" mass="61068">MAAQGVPSGHVARPTWTMRRRSITPASSSANPTGREGSATALSTRGSTPERAATVLSDTGCPVTVSKRALRSRQSSVLSGRSAARRPGGSTVGPTVRTSPTLARRGPRTSAWRRGVVRPSLVRSMRVAAAEKAMTAGSRPCSAGSGPGRRVWGATSVLGPVGGWISAAPRERRRSCEPPDCGVRARLDVARWSESLCARTASMPGLGAVDPVVAGQGLAPARGQGGRDHRERPEADPCPLESAWRQKSVRGCSRGRVCQSVDRQDIASRDEGSTICCPRWWSCEADRGHVSKATTTVRDGSSPAAAEYLLGSSCAERERLLAQCELLRPASASLLDTIPLPPIARVLDLGCGPLGILDLLSERVGPAGSVTGLDTDHRMIGWARESVTELALGNVEVRHQALPPPAAAEARYDLAHCRLLLINTTRPRRILNSMAASVRAGGWVAVQEFDWATWQCDPPHPAWSRLKDLLAGVFGGDVHIGARLPGLVREAGLTDIRTSAHAYYWQPGDRYQTLLLSFARLFRDRLLRHTTLTSEELDSLTSTLHNHLGQPHTTVRESLLVQVRARKR</sequence>
<dbReference type="PANTHER" id="PTHR43861">
    <property type="entry name" value="TRANS-ACONITATE 2-METHYLTRANSFERASE-RELATED"/>
    <property type="match status" value="1"/>
</dbReference>
<accession>A0A370BDT6</accession>
<feature type="compositionally biased region" description="Polar residues" evidence="2">
    <location>
        <begin position="92"/>
        <end position="101"/>
    </location>
</feature>
<gene>
    <name evidence="4" type="ORF">DVH02_00975</name>
</gene>
<evidence type="ECO:0000313" key="4">
    <source>
        <dbReference type="EMBL" id="RDG39920.1"/>
    </source>
</evidence>
<dbReference type="InterPro" id="IPR029063">
    <property type="entry name" value="SAM-dependent_MTases_sf"/>
</dbReference>
<protein>
    <submittedName>
        <fullName evidence="4">Methyltransferase domain-containing protein</fullName>
    </submittedName>
</protein>
<dbReference type="GO" id="GO:0008168">
    <property type="term" value="F:methyltransferase activity"/>
    <property type="evidence" value="ECO:0007669"/>
    <property type="project" value="UniProtKB-KW"/>
</dbReference>
<feature type="domain" description="Methyltransferase" evidence="3">
    <location>
        <begin position="346"/>
        <end position="442"/>
    </location>
</feature>
<evidence type="ECO:0000259" key="3">
    <source>
        <dbReference type="Pfam" id="PF13649"/>
    </source>
</evidence>
<dbReference type="SUPFAM" id="SSF53335">
    <property type="entry name" value="S-adenosyl-L-methionine-dependent methyltransferases"/>
    <property type="match status" value="1"/>
</dbReference>
<feature type="region of interest" description="Disordered" evidence="2">
    <location>
        <begin position="1"/>
        <end position="111"/>
    </location>
</feature>
<dbReference type="Gene3D" id="3.40.50.150">
    <property type="entry name" value="Vaccinia Virus protein VP39"/>
    <property type="match status" value="1"/>
</dbReference>
<evidence type="ECO:0000313" key="5">
    <source>
        <dbReference type="Proteomes" id="UP000253741"/>
    </source>
</evidence>
<name>A0A370BDT6_9ACTN</name>
<dbReference type="InterPro" id="IPR041698">
    <property type="entry name" value="Methyltransf_25"/>
</dbReference>
<evidence type="ECO:0000256" key="2">
    <source>
        <dbReference type="SAM" id="MobiDB-lite"/>
    </source>
</evidence>
<dbReference type="AlphaFoldDB" id="A0A370BDT6"/>
<evidence type="ECO:0000256" key="1">
    <source>
        <dbReference type="ARBA" id="ARBA00022679"/>
    </source>
</evidence>
<keyword evidence="5" id="KW-1185">Reference proteome</keyword>
<dbReference type="PANTHER" id="PTHR43861:SF3">
    <property type="entry name" value="PUTATIVE (AFU_ORTHOLOGUE AFUA_2G14390)-RELATED"/>
    <property type="match status" value="1"/>
</dbReference>
<proteinExistence type="predicted"/>